<keyword evidence="5 7" id="KW-1133">Transmembrane helix</keyword>
<evidence type="ECO:0000313" key="10">
    <source>
        <dbReference type="EMBL" id="CAD8819064.1"/>
    </source>
</evidence>
<evidence type="ECO:0000256" key="8">
    <source>
        <dbReference type="SAM" id="SignalP"/>
    </source>
</evidence>
<dbReference type="PANTHER" id="PTHR22811">
    <property type="entry name" value="TRANSMEMBRANE EMP24 DOMAIN-CONTAINING PROTEIN"/>
    <property type="match status" value="1"/>
</dbReference>
<dbReference type="SMART" id="SM01190">
    <property type="entry name" value="EMP24_GP25L"/>
    <property type="match status" value="1"/>
</dbReference>
<keyword evidence="6 7" id="KW-0472">Membrane</keyword>
<evidence type="ECO:0000256" key="2">
    <source>
        <dbReference type="ARBA" id="ARBA00007104"/>
    </source>
</evidence>
<keyword evidence="4 8" id="KW-0732">Signal</keyword>
<gene>
    <name evidence="10" type="ORF">TOLI1172_LOCUS3453</name>
</gene>
<dbReference type="InterPro" id="IPR009038">
    <property type="entry name" value="GOLD_dom"/>
</dbReference>
<dbReference type="AlphaFoldDB" id="A0A7S1ERJ8"/>
<feature type="chain" id="PRO_5030557141" description="GOLD domain-containing protein" evidence="8">
    <location>
        <begin position="26"/>
        <end position="245"/>
    </location>
</feature>
<sequence>MCREMMGRFVYIVFCILFILNVCFGLRFQMTGDEVQCFTESYETGTRVLGECIVTAGKTGDMEIDLEIKDSKGQIIVSKKNVDHTKFEFVSNVKDLDPHNDPKARQYTAYEYDIYDEDEDLWVPPKYQICVSSKRVPGSDARQKRRVTLNLHSGAAARDYGQLAKEEHLDELEVALRGMYDELTNLMSELAYVRDREDALRGINEATNRRVLWYSAISCVIMVGVGGYQMVYMRNFFRKKKLHLF</sequence>
<evidence type="ECO:0000256" key="4">
    <source>
        <dbReference type="ARBA" id="ARBA00022729"/>
    </source>
</evidence>
<name>A0A7S1ERJ8_9RHOD</name>
<evidence type="ECO:0000256" key="6">
    <source>
        <dbReference type="ARBA" id="ARBA00023136"/>
    </source>
</evidence>
<evidence type="ECO:0000256" key="7">
    <source>
        <dbReference type="SAM" id="Phobius"/>
    </source>
</evidence>
<dbReference type="EMBL" id="HBFP01004861">
    <property type="protein sequence ID" value="CAD8819064.1"/>
    <property type="molecule type" value="Transcribed_RNA"/>
</dbReference>
<feature type="transmembrane region" description="Helical" evidence="7">
    <location>
        <begin position="211"/>
        <end position="231"/>
    </location>
</feature>
<evidence type="ECO:0000256" key="5">
    <source>
        <dbReference type="ARBA" id="ARBA00022989"/>
    </source>
</evidence>
<proteinExistence type="inferred from homology"/>
<comment type="subcellular location">
    <subcellularLocation>
        <location evidence="1">Membrane</location>
        <topology evidence="1">Single-pass type I membrane protein</topology>
    </subcellularLocation>
</comment>
<protein>
    <recommendedName>
        <fullName evidence="9">GOLD domain-containing protein</fullName>
    </recommendedName>
</protein>
<reference evidence="10" key="1">
    <citation type="submission" date="2021-01" db="EMBL/GenBank/DDBJ databases">
        <authorList>
            <person name="Corre E."/>
            <person name="Pelletier E."/>
            <person name="Niang G."/>
            <person name="Scheremetjew M."/>
            <person name="Finn R."/>
            <person name="Kale V."/>
            <person name="Holt S."/>
            <person name="Cochrane G."/>
            <person name="Meng A."/>
            <person name="Brown T."/>
            <person name="Cohen L."/>
        </authorList>
    </citation>
    <scope>NUCLEOTIDE SEQUENCE</scope>
    <source>
        <strain evidence="10">CCMP3278</strain>
    </source>
</reference>
<keyword evidence="3 7" id="KW-0812">Transmembrane</keyword>
<evidence type="ECO:0000259" key="9">
    <source>
        <dbReference type="SMART" id="SM01190"/>
    </source>
</evidence>
<dbReference type="Pfam" id="PF01105">
    <property type="entry name" value="EMP24_GP25L"/>
    <property type="match status" value="1"/>
</dbReference>
<comment type="similarity">
    <text evidence="2">Belongs to the EMP24/GP25L family.</text>
</comment>
<evidence type="ECO:0000256" key="3">
    <source>
        <dbReference type="ARBA" id="ARBA00022692"/>
    </source>
</evidence>
<accession>A0A7S1ERJ8</accession>
<dbReference type="InterPro" id="IPR015720">
    <property type="entry name" value="Emp24-like"/>
</dbReference>
<dbReference type="GO" id="GO:0016020">
    <property type="term" value="C:membrane"/>
    <property type="evidence" value="ECO:0007669"/>
    <property type="project" value="UniProtKB-SubCell"/>
</dbReference>
<evidence type="ECO:0000256" key="1">
    <source>
        <dbReference type="ARBA" id="ARBA00004479"/>
    </source>
</evidence>
<feature type="domain" description="GOLD" evidence="9">
    <location>
        <begin position="25"/>
        <end position="238"/>
    </location>
</feature>
<feature type="signal peptide" evidence="8">
    <location>
        <begin position="1"/>
        <end position="25"/>
    </location>
</feature>
<organism evidence="10">
    <name type="scientific">Timspurckia oligopyrenoides</name>
    <dbReference type="NCBI Taxonomy" id="708627"/>
    <lineage>
        <taxon>Eukaryota</taxon>
        <taxon>Rhodophyta</taxon>
        <taxon>Bangiophyceae</taxon>
        <taxon>Porphyridiales</taxon>
        <taxon>Porphyridiaceae</taxon>
        <taxon>Timspurckia</taxon>
    </lineage>
</organism>